<organism evidence="3 4">
    <name type="scientific">Candidatus Entotheonella gemina</name>
    <dbReference type="NCBI Taxonomy" id="1429439"/>
    <lineage>
        <taxon>Bacteria</taxon>
        <taxon>Pseudomonadati</taxon>
        <taxon>Nitrospinota/Tectimicrobiota group</taxon>
        <taxon>Candidatus Tectimicrobiota</taxon>
        <taxon>Candidatus Entotheonellia</taxon>
        <taxon>Candidatus Entotheonellales</taxon>
        <taxon>Candidatus Entotheonellaceae</taxon>
        <taxon>Candidatus Entotheonella</taxon>
    </lineage>
</organism>
<dbReference type="Gene3D" id="3.40.50.150">
    <property type="entry name" value="Vaccinia Virus protein VP39"/>
    <property type="match status" value="1"/>
</dbReference>
<dbReference type="GO" id="GO:0008168">
    <property type="term" value="F:methyltransferase activity"/>
    <property type="evidence" value="ECO:0007669"/>
    <property type="project" value="InterPro"/>
</dbReference>
<keyword evidence="1" id="KW-0479">Metal-binding</keyword>
<dbReference type="EMBL" id="AZHX01001956">
    <property type="protein sequence ID" value="ETW98355.1"/>
    <property type="molecule type" value="Genomic_DNA"/>
</dbReference>
<dbReference type="Proteomes" id="UP000019140">
    <property type="component" value="Unassembled WGS sequence"/>
</dbReference>
<dbReference type="InterPro" id="IPR042086">
    <property type="entry name" value="MeTrfase_capping"/>
</dbReference>
<proteinExistence type="predicted"/>
<comment type="caution">
    <text evidence="3">The sequence shown here is derived from an EMBL/GenBank/DDBJ whole genome shotgun (WGS) entry which is preliminary data.</text>
</comment>
<evidence type="ECO:0000313" key="4">
    <source>
        <dbReference type="Proteomes" id="UP000019140"/>
    </source>
</evidence>
<dbReference type="InterPro" id="IPR029063">
    <property type="entry name" value="SAM-dependent_MTases_sf"/>
</dbReference>
<keyword evidence="2" id="KW-0460">Magnesium</keyword>
<reference evidence="3 4" key="1">
    <citation type="journal article" date="2014" name="Nature">
        <title>An environmental bacterial taxon with a large and distinct metabolic repertoire.</title>
        <authorList>
            <person name="Wilson M.C."/>
            <person name="Mori T."/>
            <person name="Ruckert C."/>
            <person name="Uria A.R."/>
            <person name="Helf M.J."/>
            <person name="Takada K."/>
            <person name="Gernert C."/>
            <person name="Steffens U.A."/>
            <person name="Heycke N."/>
            <person name="Schmitt S."/>
            <person name="Rinke C."/>
            <person name="Helfrich E.J."/>
            <person name="Brachmann A.O."/>
            <person name="Gurgui C."/>
            <person name="Wakimoto T."/>
            <person name="Kracht M."/>
            <person name="Crusemann M."/>
            <person name="Hentschel U."/>
            <person name="Abe I."/>
            <person name="Matsunaga S."/>
            <person name="Kalinowski J."/>
            <person name="Takeyama H."/>
            <person name="Piel J."/>
        </authorList>
    </citation>
    <scope>NUCLEOTIDE SEQUENCE [LARGE SCALE GENOMIC DNA]</scope>
    <source>
        <strain evidence="4">TSY2</strain>
    </source>
</reference>
<accession>W4LKY7</accession>
<name>W4LKY7_9BACT</name>
<dbReference type="HOGENOM" id="CLU_019628_0_1_7"/>
<dbReference type="GO" id="GO:0046872">
    <property type="term" value="F:metal ion binding"/>
    <property type="evidence" value="ECO:0007669"/>
    <property type="project" value="UniProtKB-KW"/>
</dbReference>
<evidence type="ECO:0000256" key="1">
    <source>
        <dbReference type="ARBA" id="ARBA00022723"/>
    </source>
</evidence>
<gene>
    <name evidence="3" type="ORF">ETSY2_42975</name>
</gene>
<dbReference type="PANTHER" id="PTHR31009">
    <property type="entry name" value="S-ADENOSYL-L-METHIONINE:CARBOXYL METHYLTRANSFERASE FAMILY PROTEIN"/>
    <property type="match status" value="1"/>
</dbReference>
<evidence type="ECO:0008006" key="5">
    <source>
        <dbReference type="Google" id="ProtNLM"/>
    </source>
</evidence>
<dbReference type="AlphaFoldDB" id="W4LKY7"/>
<dbReference type="InterPro" id="IPR005299">
    <property type="entry name" value="MeTrfase_7"/>
</dbReference>
<dbReference type="PATRIC" id="fig|1429439.4.peg.7197"/>
<protein>
    <recommendedName>
        <fullName evidence="5">SAM-dependent methyltransferase</fullName>
    </recommendedName>
</protein>
<evidence type="ECO:0000313" key="3">
    <source>
        <dbReference type="EMBL" id="ETW98355.1"/>
    </source>
</evidence>
<sequence length="371" mass="41480">MNANDAQTGSTAMKGGGYYSLSTVGAKDVIDGAGDLVIRALEAHLQSGNGKDAFTIADMGCADGGTSLDMIHRVVGQVRKHDPQRPIRLIYEDQPTNDYNALFQNVRATQPDGNSLATMPDVYWYAAPVSFYEQVLPAGTLNLGFSATAMHWLSAKPCEISNHVQAVGAQGRELEAFAEQGRKDWERILSCRASELAPEGRMIIVNFCRDESGQYLGNTGGINMFDIFRNLWENFVREDVITADEFERMTLPQYYNCVEEFKAPFEAPDGVAHLAGLRLEHIETRVVPCPYAARFHSGEWDAPTFAHFYIPTLRSWTESTFFSGLSESRPAEDRHAIIERYYNAYEALVAHEPEQHSMDYVHAYMVIRKVG</sequence>
<dbReference type="Pfam" id="PF03492">
    <property type="entry name" value="Methyltransf_7"/>
    <property type="match status" value="1"/>
</dbReference>
<keyword evidence="4" id="KW-1185">Reference proteome</keyword>
<dbReference type="Gene3D" id="1.10.1200.270">
    <property type="entry name" value="Methyltransferase, alpha-helical capping domain"/>
    <property type="match status" value="1"/>
</dbReference>
<dbReference type="SUPFAM" id="SSF53335">
    <property type="entry name" value="S-adenosyl-L-methionine-dependent methyltransferases"/>
    <property type="match status" value="1"/>
</dbReference>
<evidence type="ECO:0000256" key="2">
    <source>
        <dbReference type="ARBA" id="ARBA00022842"/>
    </source>
</evidence>